<dbReference type="SMART" id="SM00842">
    <property type="entry name" value="FtsA"/>
    <property type="match status" value="1"/>
</dbReference>
<evidence type="ECO:0000256" key="1">
    <source>
        <dbReference type="ARBA" id="ARBA00022475"/>
    </source>
</evidence>
<feature type="compositionally biased region" description="Basic and acidic residues" evidence="5">
    <location>
        <begin position="1"/>
        <end position="15"/>
    </location>
</feature>
<dbReference type="SUPFAM" id="SSF53067">
    <property type="entry name" value="Actin-like ATPase domain"/>
    <property type="match status" value="2"/>
</dbReference>
<dbReference type="HAMAP" id="MF_02033">
    <property type="entry name" value="FtsA"/>
    <property type="match status" value="1"/>
</dbReference>
<dbReference type="InterPro" id="IPR020823">
    <property type="entry name" value="Cell_div_FtsA"/>
</dbReference>
<dbReference type="EMBL" id="UOEE01000306">
    <property type="protein sequence ID" value="VAW00932.1"/>
    <property type="molecule type" value="Genomic_DNA"/>
</dbReference>
<dbReference type="PIRSF" id="PIRSF003101">
    <property type="entry name" value="FtsA"/>
    <property type="match status" value="1"/>
</dbReference>
<dbReference type="PANTHER" id="PTHR32432:SF4">
    <property type="entry name" value="CELL DIVISION PROTEIN FTSA"/>
    <property type="match status" value="1"/>
</dbReference>
<evidence type="ECO:0000256" key="3">
    <source>
        <dbReference type="ARBA" id="ARBA00023136"/>
    </source>
</evidence>
<keyword evidence="1" id="KW-1003">Cell membrane</keyword>
<dbReference type="InterPro" id="IPR003494">
    <property type="entry name" value="SHS2_FtsA"/>
</dbReference>
<keyword evidence="2 7" id="KW-0132">Cell division</keyword>
<protein>
    <submittedName>
        <fullName evidence="7">Cell division protein FtsA</fullName>
    </submittedName>
</protein>
<gene>
    <name evidence="7" type="ORF">MNBD_ALPHA06-498</name>
</gene>
<reference evidence="7" key="1">
    <citation type="submission" date="2018-06" db="EMBL/GenBank/DDBJ databases">
        <authorList>
            <person name="Zhirakovskaya E."/>
        </authorList>
    </citation>
    <scope>NUCLEOTIDE SEQUENCE</scope>
</reference>
<name>A0A3B0SED6_9ZZZZ</name>
<dbReference type="Gene3D" id="3.30.420.40">
    <property type="match status" value="1"/>
</dbReference>
<dbReference type="Pfam" id="PF02491">
    <property type="entry name" value="SHS2_FTSA"/>
    <property type="match status" value="1"/>
</dbReference>
<evidence type="ECO:0000313" key="7">
    <source>
        <dbReference type="EMBL" id="VAW00932.1"/>
    </source>
</evidence>
<dbReference type="GO" id="GO:0051301">
    <property type="term" value="P:cell division"/>
    <property type="evidence" value="ECO:0007669"/>
    <property type="project" value="UniProtKB-KW"/>
</dbReference>
<dbReference type="PANTHER" id="PTHR32432">
    <property type="entry name" value="CELL DIVISION PROTEIN FTSA-RELATED"/>
    <property type="match status" value="1"/>
</dbReference>
<evidence type="ECO:0000256" key="5">
    <source>
        <dbReference type="SAM" id="MobiDB-lite"/>
    </source>
</evidence>
<keyword evidence="3" id="KW-0472">Membrane</keyword>
<dbReference type="GO" id="GO:0009898">
    <property type="term" value="C:cytoplasmic side of plasma membrane"/>
    <property type="evidence" value="ECO:0007669"/>
    <property type="project" value="TreeGrafter"/>
</dbReference>
<dbReference type="InterPro" id="IPR043129">
    <property type="entry name" value="ATPase_NBD"/>
</dbReference>
<proteinExistence type="inferred from homology"/>
<keyword evidence="4" id="KW-0131">Cell cycle</keyword>
<dbReference type="InterPro" id="IPR050696">
    <property type="entry name" value="FtsA/MreB"/>
</dbReference>
<evidence type="ECO:0000256" key="4">
    <source>
        <dbReference type="ARBA" id="ARBA00023306"/>
    </source>
</evidence>
<feature type="region of interest" description="Disordered" evidence="5">
    <location>
        <begin position="1"/>
        <end position="21"/>
    </location>
</feature>
<dbReference type="Pfam" id="PF14450">
    <property type="entry name" value="FtsA"/>
    <property type="match status" value="1"/>
</dbReference>
<dbReference type="GO" id="GO:0032153">
    <property type="term" value="C:cell division site"/>
    <property type="evidence" value="ECO:0007669"/>
    <property type="project" value="TreeGrafter"/>
</dbReference>
<dbReference type="NCBIfam" id="TIGR01174">
    <property type="entry name" value="ftsA"/>
    <property type="match status" value="1"/>
</dbReference>
<organism evidence="7">
    <name type="scientific">hydrothermal vent metagenome</name>
    <dbReference type="NCBI Taxonomy" id="652676"/>
    <lineage>
        <taxon>unclassified sequences</taxon>
        <taxon>metagenomes</taxon>
        <taxon>ecological metagenomes</taxon>
    </lineage>
</organism>
<dbReference type="CDD" id="cd24048">
    <property type="entry name" value="ASKHA_NBD_FtsA"/>
    <property type="match status" value="1"/>
</dbReference>
<dbReference type="AlphaFoldDB" id="A0A3B0SED6"/>
<accession>A0A3B0SED6</accession>
<feature type="domain" description="SHS2" evidence="6">
    <location>
        <begin position="28"/>
        <end position="216"/>
    </location>
</feature>
<sequence>MIRPGDESSSRDHGHVAAGSANPRQRAVGVLDIGAAKITCFIAKMNETGRNHIQVVGVGHQSSRGIASGGIVDLEAVESAVRLAIDQAERMAGTSITSVTVNIAAAGMRARKVQGIINMGGREVTDRDVKRCIKTAIAGFNQPEHDVIHAFPQRYRVDENADVRDPRGMFAHELAVEICVVSCPLGPVRNIALAVDRCRLELRAVVATPYAAGLSALVEDERILGATIIDMGAGITSFAIFSEGVLEHLGVVPVGGQHVTNDIARGLNTPKASAERIKTMFGSVLDGPDDDREMIDCPGMCDDPRLQPDQAPRALLTGIIRPRVEETLELVREQLDQVKPGNPWGRRIVLVGGASQLNGMEEIASRVFGEAVRVGKPLGMSGLAEAVAGAGFAAPAGALHHTLLAGQGSIHSTSELIEKRQSLSERVTDNPVHRIWCWLRDNL</sequence>
<evidence type="ECO:0000259" key="6">
    <source>
        <dbReference type="SMART" id="SM00842"/>
    </source>
</evidence>
<evidence type="ECO:0000256" key="2">
    <source>
        <dbReference type="ARBA" id="ARBA00022618"/>
    </source>
</evidence>
<dbReference type="Gene3D" id="3.30.1490.110">
    <property type="match status" value="1"/>
</dbReference>